<sequence length="218" mass="25834">MTKRKPPPSQEWMLDELELLERHYRVLTAQELQERYLPNRSLKAIYKMAGRLKLKKLLTSDPSPGLYRSWPKEELEILRQHYLSLSAPEIKRRYLPHRTVIAIRRMAKQAGLSKWKPHVWTKGELRMLRELFPKGGAAAVHAALPQRALGTIRAKARSLDLLYQDRRNPTRWSADEVQRLKQLDHLSLEQLQKHFPKRTRSSLNKMRFRLRHKQLNAT</sequence>
<name>A0ABS9AUW6_9GAMM</name>
<accession>A0ABS9AUW6</accession>
<proteinExistence type="predicted"/>
<dbReference type="EMBL" id="JABFTV010000007">
    <property type="protein sequence ID" value="MCE8025315.1"/>
    <property type="molecule type" value="Genomic_DNA"/>
</dbReference>
<gene>
    <name evidence="1" type="ORF">HOP59_14390</name>
</gene>
<reference evidence="1 2" key="1">
    <citation type="journal article" date="2021" name="Front. Microbiol.">
        <title>Aerobic Denitrification and Heterotrophic Sulfur Oxidation in the Genus Halomonas Revealed by Six Novel Species Characterizations and Genome-Based Analysis.</title>
        <authorList>
            <person name="Wang L."/>
            <person name="Shao Z."/>
        </authorList>
    </citation>
    <scope>NUCLEOTIDE SEQUENCE [LARGE SCALE GENOMIC DNA]</scope>
    <source>
        <strain evidence="1 2">MCCC 1A11058</strain>
    </source>
</reference>
<evidence type="ECO:0008006" key="3">
    <source>
        <dbReference type="Google" id="ProtNLM"/>
    </source>
</evidence>
<evidence type="ECO:0000313" key="1">
    <source>
        <dbReference type="EMBL" id="MCE8025315.1"/>
    </source>
</evidence>
<protein>
    <recommendedName>
        <fullName evidence="3">Myb-like domain-containing protein</fullName>
    </recommendedName>
</protein>
<organism evidence="1 2">
    <name type="scientific">Billgrantia aerodenitrificans</name>
    <dbReference type="NCBI Taxonomy" id="2733483"/>
    <lineage>
        <taxon>Bacteria</taxon>
        <taxon>Pseudomonadati</taxon>
        <taxon>Pseudomonadota</taxon>
        <taxon>Gammaproteobacteria</taxon>
        <taxon>Oceanospirillales</taxon>
        <taxon>Halomonadaceae</taxon>
        <taxon>Billgrantia</taxon>
    </lineage>
</organism>
<dbReference type="RefSeq" id="WP_234254414.1">
    <property type="nucleotide sequence ID" value="NZ_JABFTV010000007.1"/>
</dbReference>
<dbReference type="Proteomes" id="UP001320272">
    <property type="component" value="Unassembled WGS sequence"/>
</dbReference>
<evidence type="ECO:0000313" key="2">
    <source>
        <dbReference type="Proteomes" id="UP001320272"/>
    </source>
</evidence>
<keyword evidence="2" id="KW-1185">Reference proteome</keyword>
<comment type="caution">
    <text evidence="1">The sequence shown here is derived from an EMBL/GenBank/DDBJ whole genome shotgun (WGS) entry which is preliminary data.</text>
</comment>